<dbReference type="InterPro" id="IPR011006">
    <property type="entry name" value="CheY-like_superfamily"/>
</dbReference>
<name>A0A0P1G779_9RHOB</name>
<evidence type="ECO:0000259" key="10">
    <source>
        <dbReference type="PROSITE" id="PS50109"/>
    </source>
</evidence>
<dbReference type="GO" id="GO:0000156">
    <property type="term" value="F:phosphorelay response regulator activity"/>
    <property type="evidence" value="ECO:0007669"/>
    <property type="project" value="TreeGrafter"/>
</dbReference>
<dbReference type="CDD" id="cd00075">
    <property type="entry name" value="HATPase"/>
    <property type="match status" value="1"/>
</dbReference>
<dbReference type="InterPro" id="IPR036890">
    <property type="entry name" value="HATPase_C_sf"/>
</dbReference>
<evidence type="ECO:0000313" key="12">
    <source>
        <dbReference type="EMBL" id="CUH77396.1"/>
    </source>
</evidence>
<keyword evidence="3 9" id="KW-0597">Phosphoprotein</keyword>
<dbReference type="Gene3D" id="3.30.565.10">
    <property type="entry name" value="Histidine kinase-like ATPase, C-terminal domain"/>
    <property type="match status" value="1"/>
</dbReference>
<dbReference type="PANTHER" id="PTHR42878">
    <property type="entry name" value="TWO-COMPONENT HISTIDINE KINASE"/>
    <property type="match status" value="1"/>
</dbReference>
<feature type="modified residue" description="4-aspartylphosphate" evidence="9">
    <location>
        <position position="55"/>
    </location>
</feature>
<dbReference type="InterPro" id="IPR001789">
    <property type="entry name" value="Sig_transdc_resp-reg_receiver"/>
</dbReference>
<dbReference type="GO" id="GO:0007234">
    <property type="term" value="P:osmosensory signaling via phosphorelay pathway"/>
    <property type="evidence" value="ECO:0007669"/>
    <property type="project" value="TreeGrafter"/>
</dbReference>
<dbReference type="InterPro" id="IPR036097">
    <property type="entry name" value="HisK_dim/P_sf"/>
</dbReference>
<dbReference type="Proteomes" id="UP000054935">
    <property type="component" value="Unassembled WGS sequence"/>
</dbReference>
<evidence type="ECO:0000256" key="5">
    <source>
        <dbReference type="ARBA" id="ARBA00022741"/>
    </source>
</evidence>
<sequence length="369" mass="41046">MQDLTVLIVDDDKGDRELIKRLLRKTEFACINHEASSTEASFALDLAHVDAIFLDYLLPGDTGLGHLKDYRKRWPQAAIFFMTGQGDEGIAKTAIKFGATDYIPKSAINQQSVNRMMKNGLAQALAQWRLDELIEDLTQFSEVLVHDLNAPVRATAFLCEQIQEDVQDKNYEGVVDGARLLRKTASQMQEMIRSLGDHVRLDREVELNETTADALVDKAMTLLEQEIKERNAVITRQFDLGNTPIYCRPPQITQVLQNLIANAMKYSGERTPEIHITVRCDADHHIIFDVADNGIGVPPDFRKKIFEPFKRAPGANQQAGTGLGLATCRKIVGRHGGTIKCDSVVGEGTTISFKLPAVPQHSRTAPVAR</sequence>
<evidence type="ECO:0000256" key="6">
    <source>
        <dbReference type="ARBA" id="ARBA00022777"/>
    </source>
</evidence>
<dbReference type="PROSITE" id="PS50109">
    <property type="entry name" value="HIS_KIN"/>
    <property type="match status" value="1"/>
</dbReference>
<keyword evidence="5" id="KW-0547">Nucleotide-binding</keyword>
<keyword evidence="4 12" id="KW-0808">Transferase</keyword>
<dbReference type="PROSITE" id="PS50110">
    <property type="entry name" value="RESPONSE_REGULATORY"/>
    <property type="match status" value="1"/>
</dbReference>
<evidence type="ECO:0000256" key="3">
    <source>
        <dbReference type="ARBA" id="ARBA00022553"/>
    </source>
</evidence>
<feature type="domain" description="Histidine kinase" evidence="10">
    <location>
        <begin position="143"/>
        <end position="359"/>
    </location>
</feature>
<dbReference type="InterPro" id="IPR004358">
    <property type="entry name" value="Sig_transdc_His_kin-like_C"/>
</dbReference>
<keyword evidence="7" id="KW-0067">ATP-binding</keyword>
<dbReference type="SUPFAM" id="SSF55874">
    <property type="entry name" value="ATPase domain of HSP90 chaperone/DNA topoisomerase II/histidine kinase"/>
    <property type="match status" value="1"/>
</dbReference>
<dbReference type="Pfam" id="PF00072">
    <property type="entry name" value="Response_reg"/>
    <property type="match status" value="1"/>
</dbReference>
<accession>A0A0P1G779</accession>
<evidence type="ECO:0000256" key="2">
    <source>
        <dbReference type="ARBA" id="ARBA00012438"/>
    </source>
</evidence>
<protein>
    <recommendedName>
        <fullName evidence="2">histidine kinase</fullName>
        <ecNumber evidence="2">2.7.13.3</ecNumber>
    </recommendedName>
</protein>
<keyword evidence="6" id="KW-0418">Kinase</keyword>
<evidence type="ECO:0000259" key="11">
    <source>
        <dbReference type="PROSITE" id="PS50110"/>
    </source>
</evidence>
<dbReference type="GO" id="GO:0030295">
    <property type="term" value="F:protein kinase activator activity"/>
    <property type="evidence" value="ECO:0007669"/>
    <property type="project" value="TreeGrafter"/>
</dbReference>
<dbReference type="InterPro" id="IPR005467">
    <property type="entry name" value="His_kinase_dom"/>
</dbReference>
<dbReference type="STRING" id="441103.TRN7648_01456"/>
<evidence type="ECO:0000256" key="1">
    <source>
        <dbReference type="ARBA" id="ARBA00000085"/>
    </source>
</evidence>
<comment type="catalytic activity">
    <reaction evidence="1">
        <text>ATP + protein L-histidine = ADP + protein N-phospho-L-histidine.</text>
        <dbReference type="EC" id="2.7.13.3"/>
    </reaction>
</comment>
<evidence type="ECO:0000256" key="9">
    <source>
        <dbReference type="PROSITE-ProRule" id="PRU00169"/>
    </source>
</evidence>
<dbReference type="Pfam" id="PF02518">
    <property type="entry name" value="HATPase_c"/>
    <property type="match status" value="1"/>
</dbReference>
<dbReference type="SMART" id="SM00387">
    <property type="entry name" value="HATPase_c"/>
    <property type="match status" value="1"/>
</dbReference>
<gene>
    <name evidence="12" type="primary">cph1_2</name>
    <name evidence="12" type="ORF">TRN7648_01456</name>
</gene>
<dbReference type="InterPro" id="IPR050351">
    <property type="entry name" value="BphY/WalK/GraS-like"/>
</dbReference>
<keyword evidence="13" id="KW-1185">Reference proteome</keyword>
<dbReference type="Gene3D" id="3.40.50.2300">
    <property type="match status" value="1"/>
</dbReference>
<dbReference type="AlphaFoldDB" id="A0A0P1G779"/>
<evidence type="ECO:0000256" key="8">
    <source>
        <dbReference type="ARBA" id="ARBA00023012"/>
    </source>
</evidence>
<dbReference type="PRINTS" id="PR00344">
    <property type="entry name" value="BCTRLSENSOR"/>
</dbReference>
<evidence type="ECO:0000256" key="4">
    <source>
        <dbReference type="ARBA" id="ARBA00022679"/>
    </source>
</evidence>
<evidence type="ECO:0000256" key="7">
    <source>
        <dbReference type="ARBA" id="ARBA00022840"/>
    </source>
</evidence>
<dbReference type="OrthoDB" id="9760752at2"/>
<dbReference type="SUPFAM" id="SSF47384">
    <property type="entry name" value="Homodimeric domain of signal transducing histidine kinase"/>
    <property type="match status" value="1"/>
</dbReference>
<dbReference type="PANTHER" id="PTHR42878:SF7">
    <property type="entry name" value="SENSOR HISTIDINE KINASE GLRK"/>
    <property type="match status" value="1"/>
</dbReference>
<proteinExistence type="predicted"/>
<dbReference type="CDD" id="cd00156">
    <property type="entry name" value="REC"/>
    <property type="match status" value="1"/>
</dbReference>
<organism evidence="12 13">
    <name type="scientific">Tropicibacter naphthalenivorans</name>
    <dbReference type="NCBI Taxonomy" id="441103"/>
    <lineage>
        <taxon>Bacteria</taxon>
        <taxon>Pseudomonadati</taxon>
        <taxon>Pseudomonadota</taxon>
        <taxon>Alphaproteobacteria</taxon>
        <taxon>Rhodobacterales</taxon>
        <taxon>Roseobacteraceae</taxon>
        <taxon>Tropicibacter</taxon>
    </lineage>
</organism>
<reference evidence="12 13" key="1">
    <citation type="submission" date="2015-09" db="EMBL/GenBank/DDBJ databases">
        <authorList>
            <consortium name="Swine Surveillance"/>
        </authorList>
    </citation>
    <scope>NUCLEOTIDE SEQUENCE [LARGE SCALE GENOMIC DNA]</scope>
    <source>
        <strain evidence="12 13">CECT 7648</strain>
    </source>
</reference>
<dbReference type="GO" id="GO:0000155">
    <property type="term" value="F:phosphorelay sensor kinase activity"/>
    <property type="evidence" value="ECO:0007669"/>
    <property type="project" value="InterPro"/>
</dbReference>
<dbReference type="EC" id="2.7.13.3" evidence="2"/>
<dbReference type="SMART" id="SM00448">
    <property type="entry name" value="REC"/>
    <property type="match status" value="1"/>
</dbReference>
<keyword evidence="8" id="KW-0902">Two-component regulatory system</keyword>
<dbReference type="GO" id="GO:0005524">
    <property type="term" value="F:ATP binding"/>
    <property type="evidence" value="ECO:0007669"/>
    <property type="project" value="UniProtKB-KW"/>
</dbReference>
<dbReference type="SUPFAM" id="SSF52172">
    <property type="entry name" value="CheY-like"/>
    <property type="match status" value="1"/>
</dbReference>
<evidence type="ECO:0000313" key="13">
    <source>
        <dbReference type="Proteomes" id="UP000054935"/>
    </source>
</evidence>
<dbReference type="FunFam" id="3.30.565.10:FF:000006">
    <property type="entry name" value="Sensor histidine kinase WalK"/>
    <property type="match status" value="1"/>
</dbReference>
<dbReference type="InterPro" id="IPR003594">
    <property type="entry name" value="HATPase_dom"/>
</dbReference>
<feature type="domain" description="Response regulatory" evidence="11">
    <location>
        <begin position="5"/>
        <end position="120"/>
    </location>
</feature>
<dbReference type="RefSeq" id="WP_058246953.1">
    <property type="nucleotide sequence ID" value="NZ_CYSE01000002.1"/>
</dbReference>
<dbReference type="EMBL" id="CYSE01000002">
    <property type="protein sequence ID" value="CUH77396.1"/>
    <property type="molecule type" value="Genomic_DNA"/>
</dbReference>